<dbReference type="EMBL" id="CP015136">
    <property type="protein sequence ID" value="AMY08464.1"/>
    <property type="molecule type" value="Genomic_DNA"/>
</dbReference>
<accession>A0A143PKZ1</accession>
<keyword evidence="2" id="KW-1185">Reference proteome</keyword>
<reference evidence="1 2" key="1">
    <citation type="journal article" date="2016" name="Genome Announc.">
        <title>First Complete Genome Sequence of a Subdivision 6 Acidobacterium Strain.</title>
        <authorList>
            <person name="Huang S."/>
            <person name="Vieira S."/>
            <person name="Bunk B."/>
            <person name="Riedel T."/>
            <person name="Sproer C."/>
            <person name="Overmann J."/>
        </authorList>
    </citation>
    <scope>NUCLEOTIDE SEQUENCE [LARGE SCALE GENOMIC DNA]</scope>
    <source>
        <strain evidence="2">DSM 100886 HEG_-6_39</strain>
    </source>
</reference>
<gene>
    <name evidence="1" type="ORF">LuPra_01664</name>
</gene>
<dbReference type="Proteomes" id="UP000076079">
    <property type="component" value="Chromosome"/>
</dbReference>
<evidence type="ECO:0000313" key="1">
    <source>
        <dbReference type="EMBL" id="AMY08464.1"/>
    </source>
</evidence>
<sequence>MEQGFVLDQTYGARAVSQWAAGAPVKSFWAGTRMPEEHFIPIGSYRCASCGYLELYARSEFAAK</sequence>
<protein>
    <submittedName>
        <fullName evidence="1">Uncharacterized protein</fullName>
    </submittedName>
</protein>
<dbReference type="STRING" id="1855912.LuPra_01664"/>
<proteinExistence type="predicted"/>
<organism evidence="1 2">
    <name type="scientific">Luteitalea pratensis</name>
    <dbReference type="NCBI Taxonomy" id="1855912"/>
    <lineage>
        <taxon>Bacteria</taxon>
        <taxon>Pseudomonadati</taxon>
        <taxon>Acidobacteriota</taxon>
        <taxon>Vicinamibacteria</taxon>
        <taxon>Vicinamibacterales</taxon>
        <taxon>Vicinamibacteraceae</taxon>
        <taxon>Luteitalea</taxon>
    </lineage>
</organism>
<dbReference type="AlphaFoldDB" id="A0A143PKZ1"/>
<dbReference type="KEGG" id="abac:LuPra_01664"/>
<name>A0A143PKZ1_LUTPR</name>
<reference evidence="2" key="2">
    <citation type="submission" date="2016-04" db="EMBL/GenBank/DDBJ databases">
        <title>First Complete Genome Sequence of a Subdivision 6 Acidobacterium.</title>
        <authorList>
            <person name="Huang S."/>
            <person name="Vieira S."/>
            <person name="Bunk B."/>
            <person name="Riedel T."/>
            <person name="Sproeer C."/>
            <person name="Overmann J."/>
        </authorList>
    </citation>
    <scope>NUCLEOTIDE SEQUENCE [LARGE SCALE GENOMIC DNA]</scope>
    <source>
        <strain evidence="2">DSM 100886 HEG_-6_39</strain>
    </source>
</reference>
<evidence type="ECO:0000313" key="2">
    <source>
        <dbReference type="Proteomes" id="UP000076079"/>
    </source>
</evidence>